<dbReference type="Pfam" id="PF13649">
    <property type="entry name" value="Methyltransf_25"/>
    <property type="match status" value="1"/>
</dbReference>
<dbReference type="GO" id="GO:0032259">
    <property type="term" value="P:methylation"/>
    <property type="evidence" value="ECO:0007669"/>
    <property type="project" value="UniProtKB-KW"/>
</dbReference>
<keyword evidence="1 5" id="KW-0489">Methyltransferase</keyword>
<dbReference type="InterPro" id="IPR041698">
    <property type="entry name" value="Methyltransf_25"/>
</dbReference>
<dbReference type="PANTHER" id="PTHR43464">
    <property type="entry name" value="METHYLTRANSFERASE"/>
    <property type="match status" value="1"/>
</dbReference>
<feature type="domain" description="Methyltransferase" evidence="4">
    <location>
        <begin position="51"/>
        <end position="144"/>
    </location>
</feature>
<gene>
    <name evidence="5" type="ORF">PMG25_19250</name>
</gene>
<evidence type="ECO:0000313" key="6">
    <source>
        <dbReference type="Proteomes" id="UP001235849"/>
    </source>
</evidence>
<accession>A0ABT7BCA7</accession>
<sequence length="252" mass="28932">MEKIPKIVVNHFNTLADRYDQKSLNRQVYLQSIDNLILGHLQTINNNPLKILDVGCGTGQRTEKYKLSLKESVVYGCDISPQMVSLAQSRNLDKVIVSDMSDLPFDNESFDVILCLFNSFGYLADQTQRLQALTQFRKKLKHNGLLFIDVMNQWHMGEGLNYKKSFFSILRTYITSVLSSSMSRGDLYFSLSLNNQEVAGWVHGFSDAEMRFLLTQSGFSVKDKAYVGYDSGEIKKHFWQGQLFYRCEKVSK</sequence>
<organism evidence="5 6">
    <name type="scientific">Roseofilum capinflatum BLCC-M114</name>
    <dbReference type="NCBI Taxonomy" id="3022440"/>
    <lineage>
        <taxon>Bacteria</taxon>
        <taxon>Bacillati</taxon>
        <taxon>Cyanobacteriota</taxon>
        <taxon>Cyanophyceae</taxon>
        <taxon>Desertifilales</taxon>
        <taxon>Desertifilaceae</taxon>
        <taxon>Roseofilum</taxon>
        <taxon>Roseofilum capinflatum</taxon>
    </lineage>
</organism>
<dbReference type="PANTHER" id="PTHR43464:SF19">
    <property type="entry name" value="UBIQUINONE BIOSYNTHESIS O-METHYLTRANSFERASE, MITOCHONDRIAL"/>
    <property type="match status" value="1"/>
</dbReference>
<dbReference type="RefSeq" id="WP_283768513.1">
    <property type="nucleotide sequence ID" value="NZ_JAQOSO010000101.1"/>
</dbReference>
<protein>
    <submittedName>
        <fullName evidence="5">Class I SAM-dependent methyltransferase</fullName>
    </submittedName>
</protein>
<keyword evidence="3" id="KW-0949">S-adenosyl-L-methionine</keyword>
<evidence type="ECO:0000259" key="4">
    <source>
        <dbReference type="Pfam" id="PF13649"/>
    </source>
</evidence>
<evidence type="ECO:0000256" key="3">
    <source>
        <dbReference type="ARBA" id="ARBA00022691"/>
    </source>
</evidence>
<keyword evidence="6" id="KW-1185">Reference proteome</keyword>
<dbReference type="GO" id="GO:0008168">
    <property type="term" value="F:methyltransferase activity"/>
    <property type="evidence" value="ECO:0007669"/>
    <property type="project" value="UniProtKB-KW"/>
</dbReference>
<evidence type="ECO:0000256" key="2">
    <source>
        <dbReference type="ARBA" id="ARBA00022679"/>
    </source>
</evidence>
<dbReference type="Gene3D" id="3.40.50.150">
    <property type="entry name" value="Vaccinia Virus protein VP39"/>
    <property type="match status" value="1"/>
</dbReference>
<dbReference type="SUPFAM" id="SSF53335">
    <property type="entry name" value="S-adenosyl-L-methionine-dependent methyltransferases"/>
    <property type="match status" value="1"/>
</dbReference>
<evidence type="ECO:0000256" key="1">
    <source>
        <dbReference type="ARBA" id="ARBA00022603"/>
    </source>
</evidence>
<dbReference type="CDD" id="cd02440">
    <property type="entry name" value="AdoMet_MTases"/>
    <property type="match status" value="1"/>
</dbReference>
<reference evidence="5 6" key="1">
    <citation type="submission" date="2023-01" db="EMBL/GenBank/DDBJ databases">
        <title>Novel diversity within Roseofilum (Cyanobacteria; Desertifilaceae) from marine benthic mats with descriptions of four novel species.</title>
        <authorList>
            <person name="Wang Y."/>
            <person name="Berthold D.E."/>
            <person name="Hu J."/>
            <person name="Lefler F.W."/>
            <person name="Laughinghouse H.D. IV."/>
        </authorList>
    </citation>
    <scope>NUCLEOTIDE SEQUENCE [LARGE SCALE GENOMIC DNA]</scope>
    <source>
        <strain evidence="5 6">BLCC-M114</strain>
    </source>
</reference>
<proteinExistence type="predicted"/>
<evidence type="ECO:0000313" key="5">
    <source>
        <dbReference type="EMBL" id="MDJ1176224.1"/>
    </source>
</evidence>
<keyword evidence="2" id="KW-0808">Transferase</keyword>
<name>A0ABT7BCA7_9CYAN</name>
<dbReference type="InterPro" id="IPR029063">
    <property type="entry name" value="SAM-dependent_MTases_sf"/>
</dbReference>
<dbReference type="Proteomes" id="UP001235849">
    <property type="component" value="Unassembled WGS sequence"/>
</dbReference>
<comment type="caution">
    <text evidence="5">The sequence shown here is derived from an EMBL/GenBank/DDBJ whole genome shotgun (WGS) entry which is preliminary data.</text>
</comment>
<dbReference type="EMBL" id="JAQOSO010000101">
    <property type="protein sequence ID" value="MDJ1176224.1"/>
    <property type="molecule type" value="Genomic_DNA"/>
</dbReference>